<evidence type="ECO:0008006" key="4">
    <source>
        <dbReference type="Google" id="ProtNLM"/>
    </source>
</evidence>
<comment type="caution">
    <text evidence="2">The sequence shown here is derived from an EMBL/GenBank/DDBJ whole genome shotgun (WGS) entry which is preliminary data.</text>
</comment>
<name>A0A1S2QB44_9ACTN</name>
<dbReference type="AlphaFoldDB" id="A0A1S2QB44"/>
<feature type="compositionally biased region" description="Basic residues" evidence="1">
    <location>
        <begin position="117"/>
        <end position="128"/>
    </location>
</feature>
<dbReference type="Proteomes" id="UP000179642">
    <property type="component" value="Unassembled WGS sequence"/>
</dbReference>
<feature type="region of interest" description="Disordered" evidence="1">
    <location>
        <begin position="67"/>
        <end position="158"/>
    </location>
</feature>
<dbReference type="RefSeq" id="WP_071383051.1">
    <property type="nucleotide sequence ID" value="NZ_MLYO01000040.1"/>
</dbReference>
<accession>A0A1S2QB44</accession>
<gene>
    <name evidence="2" type="ORF">BIV23_24250</name>
</gene>
<dbReference type="EMBL" id="MLYO01000040">
    <property type="protein sequence ID" value="OIK02736.1"/>
    <property type="molecule type" value="Genomic_DNA"/>
</dbReference>
<sequence length="245" mass="25252">MSESTSPVTELTSQYVSQVSNDLDNNVKEQDRIAAEISSLQGQLTALQHDHGVLVSMQQALGVTAPAGVPAGTDGAVVPAPRKTPSATPATPAAPAAPVVDKAPKKTGVAQPEATKRAAKKPAVKKSTAKASPAKASVPKASPTKTSAAKQAAPQTAQPTLVELVRRHLTDQKEPRSAAEVAEALGKAHPDREIQTKVIRTTLENLVARNSAQRSKQGTSVFYTVAPAAQSAAADKAEAKPETAA</sequence>
<proteinExistence type="predicted"/>
<evidence type="ECO:0000313" key="2">
    <source>
        <dbReference type="EMBL" id="OIK02736.1"/>
    </source>
</evidence>
<organism evidence="2 3">
    <name type="scientific">Streptomyces monashensis</name>
    <dbReference type="NCBI Taxonomy" id="1678012"/>
    <lineage>
        <taxon>Bacteria</taxon>
        <taxon>Bacillati</taxon>
        <taxon>Actinomycetota</taxon>
        <taxon>Actinomycetes</taxon>
        <taxon>Kitasatosporales</taxon>
        <taxon>Streptomycetaceae</taxon>
        <taxon>Streptomyces</taxon>
    </lineage>
</organism>
<dbReference type="InterPro" id="IPR036388">
    <property type="entry name" value="WH-like_DNA-bd_sf"/>
</dbReference>
<feature type="compositionally biased region" description="Low complexity" evidence="1">
    <location>
        <begin position="129"/>
        <end position="158"/>
    </location>
</feature>
<reference evidence="2 3" key="1">
    <citation type="submission" date="2016-10" db="EMBL/GenBank/DDBJ databases">
        <title>Genome sequence of Streptomyces sp. MUSC 1.</title>
        <authorList>
            <person name="Lee L.-H."/>
            <person name="Ser H.-L."/>
            <person name="Law J.W.-F."/>
        </authorList>
    </citation>
    <scope>NUCLEOTIDE SEQUENCE [LARGE SCALE GENOMIC DNA]</scope>
    <source>
        <strain evidence="2 3">MUSC 1</strain>
    </source>
</reference>
<evidence type="ECO:0000313" key="3">
    <source>
        <dbReference type="Proteomes" id="UP000179642"/>
    </source>
</evidence>
<keyword evidence="3" id="KW-1185">Reference proteome</keyword>
<dbReference type="OrthoDB" id="4248306at2"/>
<evidence type="ECO:0000256" key="1">
    <source>
        <dbReference type="SAM" id="MobiDB-lite"/>
    </source>
</evidence>
<dbReference type="Gene3D" id="1.10.10.10">
    <property type="entry name" value="Winged helix-like DNA-binding domain superfamily/Winged helix DNA-binding domain"/>
    <property type="match status" value="1"/>
</dbReference>
<protein>
    <recommendedName>
        <fullName evidence="4">Regulatory protein</fullName>
    </recommendedName>
</protein>
<feature type="compositionally biased region" description="Low complexity" evidence="1">
    <location>
        <begin position="79"/>
        <end position="101"/>
    </location>
</feature>